<dbReference type="GO" id="GO:0046872">
    <property type="term" value="F:metal ion binding"/>
    <property type="evidence" value="ECO:0007669"/>
    <property type="project" value="InterPro"/>
</dbReference>
<dbReference type="PANTHER" id="PTHR33677">
    <property type="entry name" value="TRANSCRIPTIONAL REPRESSOR FRMR-RELATED"/>
    <property type="match status" value="1"/>
</dbReference>
<proteinExistence type="predicted"/>
<dbReference type="InterPro" id="IPR038390">
    <property type="entry name" value="Metal_Tscrpt_repr_sf"/>
</dbReference>
<dbReference type="InterPro" id="IPR003735">
    <property type="entry name" value="Metal_Tscrpt_repr"/>
</dbReference>
<sequence length="89" mass="10245">MNQKIKRQVVNRIKKIAGQISGLHKMIDEEKYCVDVITQSSAIRNALSSVENLMLENHLSEHVVRQMKSNQEKKAVDEVIKVFKLAKKK</sequence>
<reference evidence="1 2" key="1">
    <citation type="journal article" date="2016" name="Nat. Commun.">
        <title>Thousands of microbial genomes shed light on interconnected biogeochemical processes in an aquifer system.</title>
        <authorList>
            <person name="Anantharaman K."/>
            <person name="Brown C.T."/>
            <person name="Hug L.A."/>
            <person name="Sharon I."/>
            <person name="Castelle C.J."/>
            <person name="Probst A.J."/>
            <person name="Thomas B.C."/>
            <person name="Singh A."/>
            <person name="Wilkins M.J."/>
            <person name="Karaoz U."/>
            <person name="Brodie E.L."/>
            <person name="Williams K.H."/>
            <person name="Hubbard S.S."/>
            <person name="Banfield J.F."/>
        </authorList>
    </citation>
    <scope>NUCLEOTIDE SEQUENCE [LARGE SCALE GENOMIC DNA]</scope>
</reference>
<dbReference type="GO" id="GO:0045892">
    <property type="term" value="P:negative regulation of DNA-templated transcription"/>
    <property type="evidence" value="ECO:0007669"/>
    <property type="project" value="UniProtKB-ARBA"/>
</dbReference>
<dbReference type="Gene3D" id="1.20.58.1000">
    <property type="entry name" value="Metal-sensitive repressor, helix protomer"/>
    <property type="match status" value="1"/>
</dbReference>
<evidence type="ECO:0000313" key="2">
    <source>
        <dbReference type="Proteomes" id="UP000177269"/>
    </source>
</evidence>
<dbReference type="Proteomes" id="UP000177269">
    <property type="component" value="Unassembled WGS sequence"/>
</dbReference>
<evidence type="ECO:0000313" key="1">
    <source>
        <dbReference type="EMBL" id="OHA42881.1"/>
    </source>
</evidence>
<dbReference type="CDD" id="cd10148">
    <property type="entry name" value="CsoR-like_DUF156"/>
    <property type="match status" value="1"/>
</dbReference>
<dbReference type="Pfam" id="PF02583">
    <property type="entry name" value="Trns_repr_metal"/>
    <property type="match status" value="1"/>
</dbReference>
<dbReference type="GO" id="GO:0003677">
    <property type="term" value="F:DNA binding"/>
    <property type="evidence" value="ECO:0007669"/>
    <property type="project" value="InterPro"/>
</dbReference>
<protein>
    <recommendedName>
        <fullName evidence="3">Transcriptional regulator</fullName>
    </recommendedName>
</protein>
<accession>A0A1G2P5N7</accession>
<dbReference type="AlphaFoldDB" id="A0A1G2P5N7"/>
<name>A0A1G2P5N7_9BACT</name>
<comment type="caution">
    <text evidence="1">The sequence shown here is derived from an EMBL/GenBank/DDBJ whole genome shotgun (WGS) entry which is preliminary data.</text>
</comment>
<organism evidence="1 2">
    <name type="scientific">Candidatus Taylorbacteria bacterium RIFCSPLOWO2_12_FULL_43_20</name>
    <dbReference type="NCBI Taxonomy" id="1802332"/>
    <lineage>
        <taxon>Bacteria</taxon>
        <taxon>Candidatus Tayloriibacteriota</taxon>
    </lineage>
</organism>
<dbReference type="EMBL" id="MHSK01000004">
    <property type="protein sequence ID" value="OHA42881.1"/>
    <property type="molecule type" value="Genomic_DNA"/>
</dbReference>
<evidence type="ECO:0008006" key="3">
    <source>
        <dbReference type="Google" id="ProtNLM"/>
    </source>
</evidence>
<gene>
    <name evidence="1" type="ORF">A3G52_01180</name>
</gene>